<accession>D9QUC5</accession>
<dbReference type="PIRSF" id="PIRSF003230">
    <property type="entry name" value="YbgC"/>
    <property type="match status" value="1"/>
</dbReference>
<dbReference type="EMBL" id="CP002105">
    <property type="protein sequence ID" value="ADL11918.1"/>
    <property type="molecule type" value="Genomic_DNA"/>
</dbReference>
<dbReference type="eggNOG" id="COG0824">
    <property type="taxonomic scope" value="Bacteria"/>
</dbReference>
<dbReference type="STRING" id="574087.Acear_0371"/>
<evidence type="ECO:0000313" key="4">
    <source>
        <dbReference type="Proteomes" id="UP000001661"/>
    </source>
</evidence>
<keyword evidence="2" id="KW-0378">Hydrolase</keyword>
<dbReference type="InterPro" id="IPR006684">
    <property type="entry name" value="YbgC/YbaW"/>
</dbReference>
<dbReference type="KEGG" id="aar:Acear_0371"/>
<dbReference type="AlphaFoldDB" id="D9QUC5"/>
<gene>
    <name evidence="3" type="ordered locus">Acear_0371</name>
</gene>
<name>D9QUC5_ACEAZ</name>
<dbReference type="Gene3D" id="3.10.129.10">
    <property type="entry name" value="Hotdog Thioesterase"/>
    <property type="match status" value="1"/>
</dbReference>
<comment type="similarity">
    <text evidence="1">Belongs to the 4-hydroxybenzoyl-CoA thioesterase family.</text>
</comment>
<proteinExistence type="inferred from homology"/>
<dbReference type="OrthoDB" id="9800856at2"/>
<dbReference type="HOGENOM" id="CLU_101141_3_3_9"/>
<evidence type="ECO:0000256" key="1">
    <source>
        <dbReference type="ARBA" id="ARBA00005953"/>
    </source>
</evidence>
<dbReference type="CDD" id="cd00586">
    <property type="entry name" value="4HBT"/>
    <property type="match status" value="1"/>
</dbReference>
<dbReference type="PANTHER" id="PTHR31793:SF27">
    <property type="entry name" value="NOVEL THIOESTERASE SUPERFAMILY DOMAIN AND SAPOSIN A-TYPE DOMAIN CONTAINING PROTEIN (0610012H03RIK)"/>
    <property type="match status" value="1"/>
</dbReference>
<dbReference type="Pfam" id="PF13279">
    <property type="entry name" value="4HBT_2"/>
    <property type="match status" value="1"/>
</dbReference>
<reference evidence="3 4" key="1">
    <citation type="journal article" date="2010" name="Stand. Genomic Sci.">
        <title>Complete genome sequence of Acetohalobium arabaticum type strain (Z-7288).</title>
        <authorList>
            <person name="Sikorski J."/>
            <person name="Lapidus A."/>
            <person name="Chertkov O."/>
            <person name="Lucas S."/>
            <person name="Copeland A."/>
            <person name="Glavina Del Rio T."/>
            <person name="Nolan M."/>
            <person name="Tice H."/>
            <person name="Cheng J.F."/>
            <person name="Han C."/>
            <person name="Brambilla E."/>
            <person name="Pitluck S."/>
            <person name="Liolios K."/>
            <person name="Ivanova N."/>
            <person name="Mavromatis K."/>
            <person name="Mikhailova N."/>
            <person name="Pati A."/>
            <person name="Bruce D."/>
            <person name="Detter C."/>
            <person name="Tapia R."/>
            <person name="Goodwin L."/>
            <person name="Chen A."/>
            <person name="Palaniappan K."/>
            <person name="Land M."/>
            <person name="Hauser L."/>
            <person name="Chang Y.J."/>
            <person name="Jeffries C.D."/>
            <person name="Rohde M."/>
            <person name="Goker M."/>
            <person name="Spring S."/>
            <person name="Woyke T."/>
            <person name="Bristow J."/>
            <person name="Eisen J.A."/>
            <person name="Markowitz V."/>
            <person name="Hugenholtz P."/>
            <person name="Kyrpides N.C."/>
            <person name="Klenk H.P."/>
        </authorList>
    </citation>
    <scope>NUCLEOTIDE SEQUENCE [LARGE SCALE GENOMIC DNA]</scope>
    <source>
        <strain evidence="4">ATCC 49924 / DSM 5501 / Z-7288</strain>
    </source>
</reference>
<dbReference type="InterPro" id="IPR050563">
    <property type="entry name" value="4-hydroxybenzoyl-CoA_TE"/>
</dbReference>
<dbReference type="InterPro" id="IPR029069">
    <property type="entry name" value="HotDog_dom_sf"/>
</dbReference>
<dbReference type="SUPFAM" id="SSF54637">
    <property type="entry name" value="Thioesterase/thiol ester dehydrase-isomerase"/>
    <property type="match status" value="1"/>
</dbReference>
<dbReference type="PANTHER" id="PTHR31793">
    <property type="entry name" value="4-HYDROXYBENZOYL-COA THIOESTERASE FAMILY MEMBER"/>
    <property type="match status" value="1"/>
</dbReference>
<organism evidence="3 4">
    <name type="scientific">Acetohalobium arabaticum (strain ATCC 49924 / DSM 5501 / Z-7288)</name>
    <dbReference type="NCBI Taxonomy" id="574087"/>
    <lineage>
        <taxon>Bacteria</taxon>
        <taxon>Bacillati</taxon>
        <taxon>Bacillota</taxon>
        <taxon>Clostridia</taxon>
        <taxon>Halanaerobiales</taxon>
        <taxon>Halobacteroidaceae</taxon>
        <taxon>Acetohalobium</taxon>
    </lineage>
</organism>
<evidence type="ECO:0000313" key="3">
    <source>
        <dbReference type="EMBL" id="ADL11918.1"/>
    </source>
</evidence>
<dbReference type="Proteomes" id="UP000001661">
    <property type="component" value="Chromosome"/>
</dbReference>
<dbReference type="GO" id="GO:0047617">
    <property type="term" value="F:fatty acyl-CoA hydrolase activity"/>
    <property type="evidence" value="ECO:0007669"/>
    <property type="project" value="TreeGrafter"/>
</dbReference>
<dbReference type="NCBIfam" id="TIGR00051">
    <property type="entry name" value="YbgC/FadM family acyl-CoA thioesterase"/>
    <property type="match status" value="1"/>
</dbReference>
<sequence length="141" mass="16807">MSEHSHQIRVTYQETDKMGVVYYANYLRWFEIGRTEYMRQAGVTYKELEDEGVFLPVLESHCKYHNPARYDDLIRIETTINKLKRVRIGFSYEILHSESDELLAAGNTSHSFVNQDFEPISLQREKPEVWQLIQRSFDKKK</sequence>
<protein>
    <submittedName>
        <fullName evidence="3">Thioesterase superfamily protein</fullName>
    </submittedName>
</protein>
<evidence type="ECO:0000256" key="2">
    <source>
        <dbReference type="ARBA" id="ARBA00022801"/>
    </source>
</evidence>
<keyword evidence="4" id="KW-1185">Reference proteome</keyword>
<dbReference type="RefSeq" id="WP_013277364.1">
    <property type="nucleotide sequence ID" value="NC_014378.1"/>
</dbReference>